<reference evidence="3 4" key="1">
    <citation type="submission" date="2024-10" db="EMBL/GenBank/DDBJ databases">
        <title>Novel secondary metabolite-producing bacteria for plant disease control.</title>
        <authorList>
            <person name="Chevrette M."/>
        </authorList>
    </citation>
    <scope>NUCLEOTIDE SEQUENCE [LARGE SCALE GENOMIC DNA]</scope>
    <source>
        <strain evidence="3 4">J30 TE3557</strain>
    </source>
</reference>
<gene>
    <name evidence="3" type="ORF">ABIA52_003148</name>
</gene>
<feature type="region of interest" description="Disordered" evidence="1">
    <location>
        <begin position="1"/>
        <end position="26"/>
    </location>
</feature>
<dbReference type="RefSeq" id="WP_404594979.1">
    <property type="nucleotide sequence ID" value="NZ_JBIYEW010000003.1"/>
</dbReference>
<dbReference type="Proteomes" id="UP001620520">
    <property type="component" value="Unassembled WGS sequence"/>
</dbReference>
<feature type="compositionally biased region" description="Low complexity" evidence="1">
    <location>
        <begin position="8"/>
        <end position="22"/>
    </location>
</feature>
<evidence type="ECO:0000259" key="2">
    <source>
        <dbReference type="Pfam" id="PF19543"/>
    </source>
</evidence>
<dbReference type="EMBL" id="JBIYEW010000003">
    <property type="protein sequence ID" value="MFK4640259.1"/>
    <property type="molecule type" value="Genomic_DNA"/>
</dbReference>
<accession>A0ABW8N9N1</accession>
<sequence>MPLPSPVSPVVNSRPPNSRSNNAPAGHPEVACGIGAWDKLLYGNHRFVVEAAAPAVGSAATFEPALTSQPALTAQPYRIVLPWRRQDPDPAAVDIIIVSGKTGARVRNVVVEECTREAGTLLFEAIDGPGIYFVYYLPYAMLGKPHYPQAGYLPRRPTAEPGWAAAVGPSAWRGAAQPGLPSAKVLRYEAASERDSFAPMNFTARADELEQFKARYHGGAFLVFPEDRLNPVSMRTDLPAHWVTNGPSDSFRASAVAGEDYVVQLGLYALKDLAGVAVDVVSSAGGHCINSDGVDRLGRPWHRELDVPAGTVRALFVVLPIPRDAAGSTHSATLTVRAAGEVAQEIEVTLEVGMETEPDILAGGFGDARFLRRLAWLDSSVAQDAELVAPFTPVTLDEPARTLGILGRTLGLSASGLPAQVTSSFTGAVTSADGPAVELLDVPMGLDIEGISWDFSPLTFTSEGPARISWCCSWTGRQDGVAAVTLELNGVLDADGTVEYSLRLAPGKTLDVNDVGLQLWFDEDAVPLSMGLGVPGGRRPETLDWTWDVAARNQDALWLGRVNAGLQLSLRDESYQRPLNTNFYRQKPLLEPASWANRQEDGVRGGVMLRTANGKVSVRAFSGPRTLTQNEPLHFDFRLLLTPFKAIQAGKHLSKRYFHAPGNPSEIRAAGATVVNIHHATAPAPYINDPLLTEDTLRRYVAQCHREGLKAKIYNTVRELTFHSPELLPLLQLDHEIFSDGPGAGHIWLQEHAGCGYVSAWFAPDVEDIAVVTTGGSRWENFYVRSLQELAAGDDGIDGIYLDDLAFDRHAMVRVRKVLERACKARGVDGPEVDLHSANQFTAHDGYASSANLYMEQLPYVDRLWLGEYFDYDGTDPDYWLVELSGIPFGLMGEMLEGGGNPWRGMVFGMTGRAPAVDNRPLWEFWAENNLERARMQGFWDPHAPVRTSHPDVLATTWLTDSGMVVALASWAGETEDVTLIFDDETLTAVTPTAPATSMNAPAIRGFQSAMSYAPGDAITLEPQRGLLLTIGY</sequence>
<comment type="caution">
    <text evidence="3">The sequence shown here is derived from an EMBL/GenBank/DDBJ whole genome shotgun (WGS) entry which is preliminary data.</text>
</comment>
<dbReference type="InterPro" id="IPR045711">
    <property type="entry name" value="GH123-like_N"/>
</dbReference>
<proteinExistence type="predicted"/>
<name>A0ABW8N9N1_9MICC</name>
<evidence type="ECO:0000313" key="4">
    <source>
        <dbReference type="Proteomes" id="UP001620520"/>
    </source>
</evidence>
<feature type="domain" description="Glycoside hydrolase 123-like N-terminal" evidence="2">
    <location>
        <begin position="36"/>
        <end position="1031"/>
    </location>
</feature>
<organism evidence="3 4">
    <name type="scientific">Paenarthrobacter histidinolovorans</name>
    <dbReference type="NCBI Taxonomy" id="43664"/>
    <lineage>
        <taxon>Bacteria</taxon>
        <taxon>Bacillati</taxon>
        <taxon>Actinomycetota</taxon>
        <taxon>Actinomycetes</taxon>
        <taxon>Micrococcales</taxon>
        <taxon>Micrococcaceae</taxon>
        <taxon>Paenarthrobacter</taxon>
    </lineage>
</organism>
<evidence type="ECO:0000313" key="3">
    <source>
        <dbReference type="EMBL" id="MFK4640259.1"/>
    </source>
</evidence>
<dbReference type="Pfam" id="PF19543">
    <property type="entry name" value="GH123_N"/>
    <property type="match status" value="1"/>
</dbReference>
<keyword evidence="4" id="KW-1185">Reference proteome</keyword>
<evidence type="ECO:0000256" key="1">
    <source>
        <dbReference type="SAM" id="MobiDB-lite"/>
    </source>
</evidence>
<protein>
    <recommendedName>
        <fullName evidence="2">Glycoside hydrolase 123-like N-terminal domain-containing protein</fullName>
    </recommendedName>
</protein>